<evidence type="ECO:0000313" key="2">
    <source>
        <dbReference type="Proteomes" id="UP000188603"/>
    </source>
</evidence>
<dbReference type="AlphaFoldDB" id="A0A1U9K383"/>
<dbReference type="Proteomes" id="UP000188603">
    <property type="component" value="Chromosome"/>
</dbReference>
<dbReference type="OrthoDB" id="2927611at2"/>
<keyword evidence="2" id="KW-1185">Reference proteome</keyword>
<sequence>MLVVLDEWFHFENFPAEHYAVKPLKIGRKHQSLQQSLKQEGSGWLSKRLPLKPYSIAEELEFFTKLVTEQETILYFYEPRYTSTDNLYRVRNWLLPDKRLYPVPVYGNRAEVLYLMHHLVETLGQKRTVTYQELQKDIKGLKDQATCLIISPEPTRLVEWKKLNSVYKGVGKKQYCLVKVEEQQKIKTSEIGELAVLWRKVLKEEASGGDIWAVCKGVAEELVPSKHFYRVGEPAPPVNVPFVHAVVVPKEIEQERHRSA</sequence>
<dbReference type="EMBL" id="CP019699">
    <property type="protein sequence ID" value="AQS54488.1"/>
    <property type="molecule type" value="Genomic_DNA"/>
</dbReference>
<accession>A0A1U9K383</accession>
<reference evidence="1 2" key="1">
    <citation type="journal article" date="2015" name="Int. J. Syst. Evol. Microbiol.">
        <title>Novibacillus thermophilus gen. nov., sp. nov., a Gram-staining-negative and moderately thermophilic member of the family Thermoactinomycetaceae.</title>
        <authorList>
            <person name="Yang G."/>
            <person name="Chen J."/>
            <person name="Zhou S."/>
        </authorList>
    </citation>
    <scope>NUCLEOTIDE SEQUENCE [LARGE SCALE GENOMIC DNA]</scope>
    <source>
        <strain evidence="1 2">SG-1</strain>
    </source>
</reference>
<evidence type="ECO:0000313" key="1">
    <source>
        <dbReference type="EMBL" id="AQS54488.1"/>
    </source>
</evidence>
<gene>
    <name evidence="1" type="ORF">B0W44_00425</name>
</gene>
<dbReference type="STRING" id="1471761.B0W44_00425"/>
<name>A0A1U9K383_9BACL</name>
<dbReference type="RefSeq" id="WP_077718305.1">
    <property type="nucleotide sequence ID" value="NZ_CP019699.1"/>
</dbReference>
<proteinExistence type="predicted"/>
<protein>
    <submittedName>
        <fullName evidence="1">Uncharacterized protein</fullName>
    </submittedName>
</protein>
<organism evidence="1 2">
    <name type="scientific">Novibacillus thermophilus</name>
    <dbReference type="NCBI Taxonomy" id="1471761"/>
    <lineage>
        <taxon>Bacteria</taxon>
        <taxon>Bacillati</taxon>
        <taxon>Bacillota</taxon>
        <taxon>Bacilli</taxon>
        <taxon>Bacillales</taxon>
        <taxon>Thermoactinomycetaceae</taxon>
        <taxon>Novibacillus</taxon>
    </lineage>
</organism>
<dbReference type="KEGG" id="ntr:B0W44_00425"/>